<keyword evidence="1" id="KW-0472">Membrane</keyword>
<dbReference type="GO" id="GO:0006631">
    <property type="term" value="P:fatty acid metabolic process"/>
    <property type="evidence" value="ECO:0007669"/>
    <property type="project" value="TreeGrafter"/>
</dbReference>
<evidence type="ECO:0000313" key="4">
    <source>
        <dbReference type="Proteomes" id="UP000678499"/>
    </source>
</evidence>
<dbReference type="InterPro" id="IPR045520">
    <property type="entry name" value="GPAT/DHAPAT_C"/>
</dbReference>
<feature type="transmembrane region" description="Helical" evidence="1">
    <location>
        <begin position="20"/>
        <end position="39"/>
    </location>
</feature>
<dbReference type="GO" id="GO:0019432">
    <property type="term" value="P:triglyceride biosynthetic process"/>
    <property type="evidence" value="ECO:0007669"/>
    <property type="project" value="TreeGrafter"/>
</dbReference>
<organism evidence="3">
    <name type="scientific">Notodromas monacha</name>
    <dbReference type="NCBI Taxonomy" id="399045"/>
    <lineage>
        <taxon>Eukaryota</taxon>
        <taxon>Metazoa</taxon>
        <taxon>Ecdysozoa</taxon>
        <taxon>Arthropoda</taxon>
        <taxon>Crustacea</taxon>
        <taxon>Oligostraca</taxon>
        <taxon>Ostracoda</taxon>
        <taxon>Podocopa</taxon>
        <taxon>Podocopida</taxon>
        <taxon>Cypridocopina</taxon>
        <taxon>Cypridoidea</taxon>
        <taxon>Cyprididae</taxon>
        <taxon>Notodromas</taxon>
    </lineage>
</organism>
<dbReference type="EMBL" id="OA884432">
    <property type="protein sequence ID" value="CAD7280775.1"/>
    <property type="molecule type" value="Genomic_DNA"/>
</dbReference>
<dbReference type="GO" id="GO:0006072">
    <property type="term" value="P:glycerol-3-phosphate metabolic process"/>
    <property type="evidence" value="ECO:0007669"/>
    <property type="project" value="TreeGrafter"/>
</dbReference>
<gene>
    <name evidence="3" type="ORF">NMOB1V02_LOCUS8432</name>
</gene>
<proteinExistence type="predicted"/>
<dbReference type="Pfam" id="PF19277">
    <property type="entry name" value="GPAT_C"/>
    <property type="match status" value="1"/>
</dbReference>
<dbReference type="PANTHER" id="PTHR12563">
    <property type="entry name" value="GLYCEROL-3-PHOSPHATE ACYLTRANSFERASE"/>
    <property type="match status" value="1"/>
</dbReference>
<dbReference type="GO" id="GO:0008654">
    <property type="term" value="P:phospholipid biosynthetic process"/>
    <property type="evidence" value="ECO:0007669"/>
    <property type="project" value="TreeGrafter"/>
</dbReference>
<keyword evidence="1" id="KW-0812">Transmembrane</keyword>
<feature type="transmembrane region" description="Helical" evidence="1">
    <location>
        <begin position="157"/>
        <end position="175"/>
    </location>
</feature>
<name>A0A7R9GFQ6_9CRUS</name>
<dbReference type="InterPro" id="IPR022284">
    <property type="entry name" value="GPAT/DHAPAT"/>
</dbReference>
<protein>
    <recommendedName>
        <fullName evidence="2">GPAT/DHAPAT C-terminal domain-containing protein</fullName>
    </recommendedName>
</protein>
<dbReference type="EMBL" id="CAJPEX010002395">
    <property type="protein sequence ID" value="CAG0920927.1"/>
    <property type="molecule type" value="Genomic_DNA"/>
</dbReference>
<feature type="domain" description="GPAT/DHAPAT C-terminal" evidence="2">
    <location>
        <begin position="282"/>
        <end position="715"/>
    </location>
</feature>
<reference evidence="3" key="1">
    <citation type="submission" date="2020-11" db="EMBL/GenBank/DDBJ databases">
        <authorList>
            <person name="Tran Van P."/>
        </authorList>
    </citation>
    <scope>NUCLEOTIDE SEQUENCE</scope>
</reference>
<dbReference type="OrthoDB" id="5962536at2759"/>
<dbReference type="AlphaFoldDB" id="A0A7R9GFQ6"/>
<evidence type="ECO:0000259" key="2">
    <source>
        <dbReference type="Pfam" id="PF19277"/>
    </source>
</evidence>
<dbReference type="GO" id="GO:0004366">
    <property type="term" value="F:glycerol-3-phosphate O-acyltransferase activity"/>
    <property type="evidence" value="ECO:0007669"/>
    <property type="project" value="TreeGrafter"/>
</dbReference>
<dbReference type="GO" id="GO:0031966">
    <property type="term" value="C:mitochondrial membrane"/>
    <property type="evidence" value="ECO:0007669"/>
    <property type="project" value="TreeGrafter"/>
</dbReference>
<accession>A0A7R9GFQ6</accession>
<evidence type="ECO:0000256" key="1">
    <source>
        <dbReference type="SAM" id="Phobius"/>
    </source>
</evidence>
<dbReference type="PANTHER" id="PTHR12563:SF23">
    <property type="entry name" value="BCDNA.GH07066"/>
    <property type="match status" value="1"/>
</dbReference>
<keyword evidence="1" id="KW-1133">Transmembrane helix</keyword>
<sequence>MSGDTCQFPSEMLDVFRTALSRFVVLVFASVGNGIFIYGEKRKFLRSPSGMALDKITMISSLRNALSVPEQRGGWFYRQTAYLQFIWNLNYRNKYTFKMNTLDVEVPQDERVWSAIRTTVDEQSQQGNSGDSKVELFKSLKEKMEALWDKMKARMNFTVLNCIGWVTFHVLNLFWRSVQFNETQIQTLKAQIEECPHPVVYLPLHKSHFDYIIYTWMLYRTGLKMPIQAAGENLNIFLFGFIINRMGGLLSAVVKAFRNKHIEDALLVPVGLSYERIVEAGYPNEILGKPKVPESFFYTLFSTLKLFLQWKKCNMRLDFGQPVSLRKFFNQHKDVFGPLTDEERSAAESSQVEFLRNGLNVRRMPRTYTGPLFGMDYVDEQERLFVSALAKHMVHDAGRYCSVMSTHVLAAVLLYGIPSNGATYSNALKNFEWICAQCQKRGRDLGFYCQAEDAFQYSLDLFGNEIAPVRNTFVEDSSVNGRSSETLWISSPHGNMEALIELSFLANNLMSSFNFEGILAVSIQTLVGKLTHGKLSGHGNKSFFYDENYRTKFLTNTGLSLKRPDLEDRCLGLVELLGFETVLYPPCASASQGVREAIQSFEEDILHIPNNNQGNEEEPFDNDDGAMKLILTESSLRKLEFFQRILAPTIATYAYSVQFARNLGDERISEQDFVRKCLDVMSSRIAAGREKIRLCLNSDTLKNSLKLWVKWHLLDTAADEASGARVFFLHPRVADDDEMLDKMEERVLMYRV</sequence>
<dbReference type="SUPFAM" id="SSF69593">
    <property type="entry name" value="Glycerol-3-phosphate (1)-acyltransferase"/>
    <property type="match status" value="1"/>
</dbReference>
<evidence type="ECO:0000313" key="3">
    <source>
        <dbReference type="EMBL" id="CAD7280775.1"/>
    </source>
</evidence>
<keyword evidence="4" id="KW-1185">Reference proteome</keyword>
<dbReference type="Proteomes" id="UP000678499">
    <property type="component" value="Unassembled WGS sequence"/>
</dbReference>